<name>A0A6A4LKE7_9ERIC</name>
<feature type="transmembrane region" description="Helical" evidence="6">
    <location>
        <begin position="225"/>
        <end position="245"/>
    </location>
</feature>
<dbReference type="Pfam" id="PF03151">
    <property type="entry name" value="TPT"/>
    <property type="match status" value="1"/>
</dbReference>
<evidence type="ECO:0000313" key="8">
    <source>
        <dbReference type="EMBL" id="KAE9455067.1"/>
    </source>
</evidence>
<gene>
    <name evidence="8" type="ORF">C3L33_13063</name>
</gene>
<evidence type="ECO:0000313" key="9">
    <source>
        <dbReference type="Proteomes" id="UP000428333"/>
    </source>
</evidence>
<feature type="compositionally biased region" description="Polar residues" evidence="5">
    <location>
        <begin position="281"/>
        <end position="296"/>
    </location>
</feature>
<feature type="transmembrane region" description="Helical" evidence="6">
    <location>
        <begin position="198"/>
        <end position="219"/>
    </location>
</feature>
<feature type="non-terminal residue" evidence="8">
    <location>
        <position position="1"/>
    </location>
</feature>
<dbReference type="AlphaFoldDB" id="A0A6A4LKE7"/>
<dbReference type="PANTHER" id="PTHR11132">
    <property type="entry name" value="SOLUTE CARRIER FAMILY 35"/>
    <property type="match status" value="1"/>
</dbReference>
<feature type="transmembrane region" description="Helical" evidence="6">
    <location>
        <begin position="169"/>
        <end position="191"/>
    </location>
</feature>
<proteinExistence type="predicted"/>
<dbReference type="OrthoDB" id="6418713at2759"/>
<dbReference type="GO" id="GO:0016020">
    <property type="term" value="C:membrane"/>
    <property type="evidence" value="ECO:0007669"/>
    <property type="project" value="UniProtKB-SubCell"/>
</dbReference>
<evidence type="ECO:0000256" key="5">
    <source>
        <dbReference type="SAM" id="MobiDB-lite"/>
    </source>
</evidence>
<keyword evidence="9" id="KW-1185">Reference proteome</keyword>
<evidence type="ECO:0000256" key="4">
    <source>
        <dbReference type="ARBA" id="ARBA00023136"/>
    </source>
</evidence>
<evidence type="ECO:0000256" key="2">
    <source>
        <dbReference type="ARBA" id="ARBA00022692"/>
    </source>
</evidence>
<evidence type="ECO:0000256" key="1">
    <source>
        <dbReference type="ARBA" id="ARBA00004141"/>
    </source>
</evidence>
<sequence length="325" mass="35507">MIHMGFSGAVAFLLVRVFKVVSPVKMTFEIYATCVIPISAFFASSLWLVRGNVFLVPVATFLMAVLCGTDKLRWDVFSNMLLVSVGVVVSSYGEIHFNVVGTVYQVTGIFAEALRLVLTQVLLQKKGLTLNPITSLYYIAPCRLLVFHVSVCTLVFPGEAWDGGFTDPVQFLDLFLQCYLCISIELLIFLVIGRTGAVTVRVAGVLKDWILIALSTVVFPESTITGLNIIGYAIALCGVVMYNYLKVKDVRASQLAPDSLPERIAKASFCFDWKLEKKSSDLQTPDSSDGVTSSASDLKLDEEAPLIPSSRLSYIGRTQLSGQGS</sequence>
<protein>
    <recommendedName>
        <fullName evidence="7">Sugar phosphate transporter domain-containing protein</fullName>
    </recommendedName>
</protein>
<comment type="caution">
    <text evidence="8">The sequence shown here is derived from an EMBL/GenBank/DDBJ whole genome shotgun (WGS) entry which is preliminary data.</text>
</comment>
<evidence type="ECO:0000256" key="3">
    <source>
        <dbReference type="ARBA" id="ARBA00022989"/>
    </source>
</evidence>
<reference evidence="8 9" key="1">
    <citation type="journal article" date="2019" name="Genome Biol. Evol.">
        <title>The Rhododendron genome and chromosomal organization provide insight into shared whole-genome duplications across the heath family (Ericaceae).</title>
        <authorList>
            <person name="Soza V.L."/>
            <person name="Lindsley D."/>
            <person name="Waalkes A."/>
            <person name="Ramage E."/>
            <person name="Patwardhan R.P."/>
            <person name="Burton J.N."/>
            <person name="Adey A."/>
            <person name="Kumar A."/>
            <person name="Qiu R."/>
            <person name="Shendure J."/>
            <person name="Hall B."/>
        </authorList>
    </citation>
    <scope>NUCLEOTIDE SEQUENCE [LARGE SCALE GENOMIC DNA]</scope>
    <source>
        <strain evidence="8">RSF 1966-606</strain>
    </source>
</reference>
<feature type="transmembrane region" description="Helical" evidence="6">
    <location>
        <begin position="103"/>
        <end position="123"/>
    </location>
</feature>
<evidence type="ECO:0000256" key="6">
    <source>
        <dbReference type="SAM" id="Phobius"/>
    </source>
</evidence>
<dbReference type="EMBL" id="QEFC01001870">
    <property type="protein sequence ID" value="KAE9455067.1"/>
    <property type="molecule type" value="Genomic_DNA"/>
</dbReference>
<keyword evidence="3 6" id="KW-1133">Transmembrane helix</keyword>
<keyword evidence="4 6" id="KW-0472">Membrane</keyword>
<feature type="region of interest" description="Disordered" evidence="5">
    <location>
        <begin position="278"/>
        <end position="304"/>
    </location>
</feature>
<keyword evidence="2 6" id="KW-0812">Transmembrane</keyword>
<feature type="transmembrane region" description="Helical" evidence="6">
    <location>
        <begin position="35"/>
        <end position="64"/>
    </location>
</feature>
<organism evidence="8 9">
    <name type="scientific">Rhododendron williamsianum</name>
    <dbReference type="NCBI Taxonomy" id="262921"/>
    <lineage>
        <taxon>Eukaryota</taxon>
        <taxon>Viridiplantae</taxon>
        <taxon>Streptophyta</taxon>
        <taxon>Embryophyta</taxon>
        <taxon>Tracheophyta</taxon>
        <taxon>Spermatophyta</taxon>
        <taxon>Magnoliopsida</taxon>
        <taxon>eudicotyledons</taxon>
        <taxon>Gunneridae</taxon>
        <taxon>Pentapetalae</taxon>
        <taxon>asterids</taxon>
        <taxon>Ericales</taxon>
        <taxon>Ericaceae</taxon>
        <taxon>Ericoideae</taxon>
        <taxon>Rhodoreae</taxon>
        <taxon>Rhododendron</taxon>
    </lineage>
</organism>
<comment type="subcellular location">
    <subcellularLocation>
        <location evidence="1">Membrane</location>
        <topology evidence="1">Multi-pass membrane protein</topology>
    </subcellularLocation>
</comment>
<feature type="domain" description="Sugar phosphate transporter" evidence="7">
    <location>
        <begin position="57"/>
        <end position="243"/>
    </location>
</feature>
<feature type="transmembrane region" description="Helical" evidence="6">
    <location>
        <begin position="76"/>
        <end position="97"/>
    </location>
</feature>
<dbReference type="InterPro" id="IPR004853">
    <property type="entry name" value="Sugar_P_trans_dom"/>
</dbReference>
<feature type="transmembrane region" description="Helical" evidence="6">
    <location>
        <begin position="135"/>
        <end position="157"/>
    </location>
</feature>
<dbReference type="InterPro" id="IPR050186">
    <property type="entry name" value="TPT_transporter"/>
</dbReference>
<dbReference type="Proteomes" id="UP000428333">
    <property type="component" value="Linkage Group LG07"/>
</dbReference>
<evidence type="ECO:0000259" key="7">
    <source>
        <dbReference type="Pfam" id="PF03151"/>
    </source>
</evidence>
<accession>A0A6A4LKE7</accession>